<protein>
    <submittedName>
        <fullName evidence="1">Uncharacterized protein</fullName>
    </submittedName>
</protein>
<accession>A0ABU1V458</accession>
<dbReference type="Proteomes" id="UP001253595">
    <property type="component" value="Unassembled WGS sequence"/>
</dbReference>
<comment type="caution">
    <text evidence="1">The sequence shown here is derived from an EMBL/GenBank/DDBJ whole genome shotgun (WGS) entry which is preliminary data.</text>
</comment>
<feature type="non-terminal residue" evidence="1">
    <location>
        <position position="40"/>
    </location>
</feature>
<keyword evidence="2" id="KW-1185">Reference proteome</keyword>
<organism evidence="1 2">
    <name type="scientific">Cellvibrio fibrivorans</name>
    <dbReference type="NCBI Taxonomy" id="126350"/>
    <lineage>
        <taxon>Bacteria</taxon>
        <taxon>Pseudomonadati</taxon>
        <taxon>Pseudomonadota</taxon>
        <taxon>Gammaproteobacteria</taxon>
        <taxon>Cellvibrionales</taxon>
        <taxon>Cellvibrionaceae</taxon>
        <taxon>Cellvibrio</taxon>
    </lineage>
</organism>
<dbReference type="EMBL" id="JAVDVX010000016">
    <property type="protein sequence ID" value="MDR7092249.1"/>
    <property type="molecule type" value="Genomic_DNA"/>
</dbReference>
<evidence type="ECO:0000313" key="2">
    <source>
        <dbReference type="Proteomes" id="UP001253595"/>
    </source>
</evidence>
<proteinExistence type="predicted"/>
<name>A0ABU1V458_9GAMM</name>
<evidence type="ECO:0000313" key="1">
    <source>
        <dbReference type="EMBL" id="MDR7092249.1"/>
    </source>
</evidence>
<sequence length="40" mass="4658">MYQMQKYKIKNALQLPEGVFSIRSLTMTYSHMGRPHTTIG</sequence>
<gene>
    <name evidence="1" type="ORF">J2X05_004291</name>
</gene>
<reference evidence="1 2" key="1">
    <citation type="submission" date="2023-07" db="EMBL/GenBank/DDBJ databases">
        <title>Sorghum-associated microbial communities from plants grown in Nebraska, USA.</title>
        <authorList>
            <person name="Schachtman D."/>
        </authorList>
    </citation>
    <scope>NUCLEOTIDE SEQUENCE [LARGE SCALE GENOMIC DNA]</scope>
    <source>
        <strain evidence="1 2">BE190</strain>
    </source>
</reference>